<protein>
    <submittedName>
        <fullName evidence="2">Uncharacterized protein</fullName>
    </submittedName>
</protein>
<dbReference type="EMBL" id="JANVAD010000003">
    <property type="protein sequence ID" value="MCS6522256.1"/>
    <property type="molecule type" value="Genomic_DNA"/>
</dbReference>
<feature type="transmembrane region" description="Helical" evidence="1">
    <location>
        <begin position="15"/>
        <end position="38"/>
    </location>
</feature>
<keyword evidence="1" id="KW-0472">Membrane</keyword>
<dbReference type="Proteomes" id="UP001652264">
    <property type="component" value="Unassembled WGS sequence"/>
</dbReference>
<name>A0ABT2HG80_9MICO</name>
<keyword evidence="3" id="KW-1185">Reference proteome</keyword>
<dbReference type="RefSeq" id="WP_141863020.1">
    <property type="nucleotide sequence ID" value="NZ_BMNV01000006.1"/>
</dbReference>
<gene>
    <name evidence="2" type="ORF">NYQ28_06720</name>
</gene>
<evidence type="ECO:0000256" key="1">
    <source>
        <dbReference type="SAM" id="Phobius"/>
    </source>
</evidence>
<evidence type="ECO:0000313" key="2">
    <source>
        <dbReference type="EMBL" id="MCS6522256.1"/>
    </source>
</evidence>
<comment type="caution">
    <text evidence="2">The sequence shown here is derived from an EMBL/GenBank/DDBJ whole genome shotgun (WGS) entry which is preliminary data.</text>
</comment>
<keyword evidence="1" id="KW-0812">Transmembrane</keyword>
<dbReference type="GeneID" id="95325436"/>
<sequence>MTDGTPVVTLRKRAVAVAILLLVIVIPVLLFFVVPLGVKVYDDGHQLSVSCEIRSATTGSESSASLKGGGASGSQVVVVTDQGGKILLQDGVNRFNADRIAEELSGADRVRFTVGAASWDLRAVTAVFGVSPTAYAYEVEPRG</sequence>
<organism evidence="2 3">
    <name type="scientific">Curtobacterium citreum</name>
    <dbReference type="NCBI Taxonomy" id="2036"/>
    <lineage>
        <taxon>Bacteria</taxon>
        <taxon>Bacillati</taxon>
        <taxon>Actinomycetota</taxon>
        <taxon>Actinomycetes</taxon>
        <taxon>Micrococcales</taxon>
        <taxon>Microbacteriaceae</taxon>
        <taxon>Curtobacterium</taxon>
    </lineage>
</organism>
<evidence type="ECO:0000313" key="3">
    <source>
        <dbReference type="Proteomes" id="UP001652264"/>
    </source>
</evidence>
<keyword evidence="1" id="KW-1133">Transmembrane helix</keyword>
<accession>A0ABT2HG80</accession>
<reference evidence="2 3" key="1">
    <citation type="submission" date="2022-08" db="EMBL/GenBank/DDBJ databases">
        <title>Taxonomy of Curtobacterium flaccumfaciens.</title>
        <authorList>
            <person name="Osdaghi E."/>
            <person name="Taghavi S.M."/>
            <person name="Hamidizade M."/>
            <person name="Abachi H."/>
            <person name="Fazliarab A."/>
            <person name="Baeyen S."/>
            <person name="Portier P."/>
            <person name="Van Vaerenbergh J."/>
            <person name="Jacques M.-A."/>
        </authorList>
    </citation>
    <scope>NUCLEOTIDE SEQUENCE [LARGE SCALE GENOMIC DNA]</scope>
    <source>
        <strain evidence="2 3">LMG8786T</strain>
    </source>
</reference>
<proteinExistence type="predicted"/>